<dbReference type="InterPro" id="IPR039717">
    <property type="entry name" value="Hgh1"/>
</dbReference>
<dbReference type="EMBL" id="LFJN01000006">
    <property type="protein sequence ID" value="KPI43117.1"/>
    <property type="molecule type" value="Genomic_DNA"/>
</dbReference>
<evidence type="ECO:0000259" key="3">
    <source>
        <dbReference type="Pfam" id="PF04063"/>
    </source>
</evidence>
<dbReference type="PANTHER" id="PTHR13387:SF9">
    <property type="entry name" value="PROTEIN HGH1 HOMOLOG"/>
    <property type="match status" value="1"/>
</dbReference>
<evidence type="ECO:0000313" key="5">
    <source>
        <dbReference type="EMBL" id="KPI43117.1"/>
    </source>
</evidence>
<sequence length="352" mass="39398">MPTELEELVEFLHHGNTQIRQIACENLVGYSSQPAIFKAHQLLPIKDLKLLIRDYPAIAKNALTILINLSSHDEEIRVNLAQDDNVVNDLVRKVADPKEPNPSELCELLANLSAEPSLSRLLTIKRPPTTTSKSDIALNQLLDLFVSSPSNTAFDHLSYLLASLSGTSESVRKYFVQPQSYDDVTPLSKIFVFTDHPSLIRRRGVASTLKNVCFEISAHPALLSLPSASQAEMDILPYILLPLAGSESFPDDEMEKMLPDLQLLPPDKERESDNEILVTHLESLTLLTTTRGGRDRLRDVQVYPIIRECHAHVKDEAVGEAIERLVNVLMRDEEGENGQGRIDEDREVEEVL</sequence>
<evidence type="ECO:0000256" key="1">
    <source>
        <dbReference type="ARBA" id="ARBA00006712"/>
    </source>
</evidence>
<protein>
    <recommendedName>
        <fullName evidence="2">Protein HGH1 homolog</fullName>
    </recommendedName>
</protein>
<dbReference type="Proteomes" id="UP000038010">
    <property type="component" value="Unassembled WGS sequence"/>
</dbReference>
<name>A0A0N1HEC9_9EURO</name>
<evidence type="ECO:0000259" key="4">
    <source>
        <dbReference type="Pfam" id="PF04064"/>
    </source>
</evidence>
<reference evidence="5 6" key="1">
    <citation type="submission" date="2015-06" db="EMBL/GenBank/DDBJ databases">
        <title>Draft genome of the ant-associated black yeast Phialophora attae CBS 131958.</title>
        <authorList>
            <person name="Moreno L.F."/>
            <person name="Stielow B.J."/>
            <person name="de Hoog S."/>
            <person name="Vicente V.A."/>
            <person name="Weiss V.A."/>
            <person name="de Vries M."/>
            <person name="Cruz L.M."/>
            <person name="Souza E.M."/>
        </authorList>
    </citation>
    <scope>NUCLEOTIDE SEQUENCE [LARGE SCALE GENOMIC DNA]</scope>
    <source>
        <strain evidence="5 6">CBS 131958</strain>
    </source>
</reference>
<dbReference type="SUPFAM" id="SSF48371">
    <property type="entry name" value="ARM repeat"/>
    <property type="match status" value="1"/>
</dbReference>
<organism evidence="5 6">
    <name type="scientific">Cyphellophora attinorum</name>
    <dbReference type="NCBI Taxonomy" id="1664694"/>
    <lineage>
        <taxon>Eukaryota</taxon>
        <taxon>Fungi</taxon>
        <taxon>Dikarya</taxon>
        <taxon>Ascomycota</taxon>
        <taxon>Pezizomycotina</taxon>
        <taxon>Eurotiomycetes</taxon>
        <taxon>Chaetothyriomycetidae</taxon>
        <taxon>Chaetothyriales</taxon>
        <taxon>Cyphellophoraceae</taxon>
        <taxon>Cyphellophora</taxon>
    </lineage>
</organism>
<dbReference type="InterPro" id="IPR007206">
    <property type="entry name" value="Protein_HGH1_C"/>
</dbReference>
<gene>
    <name evidence="5" type="ORF">AB675_2177</name>
</gene>
<dbReference type="VEuPathDB" id="FungiDB:AB675_2177"/>
<dbReference type="RefSeq" id="XP_018003080.1">
    <property type="nucleotide sequence ID" value="XM_018142127.1"/>
</dbReference>
<dbReference type="InterPro" id="IPR011989">
    <property type="entry name" value="ARM-like"/>
</dbReference>
<dbReference type="Pfam" id="PF04063">
    <property type="entry name" value="DUF383"/>
    <property type="match status" value="1"/>
</dbReference>
<comment type="similarity">
    <text evidence="1">Belongs to the HGH1 family.</text>
</comment>
<dbReference type="PANTHER" id="PTHR13387">
    <property type="entry name" value="PROTEIN HGH1 HOMOLOG"/>
    <property type="match status" value="1"/>
</dbReference>
<dbReference type="OrthoDB" id="9986677at2759"/>
<keyword evidence="6" id="KW-1185">Reference proteome</keyword>
<dbReference type="STRING" id="1664694.A0A0N1HEC9"/>
<dbReference type="Pfam" id="PF04064">
    <property type="entry name" value="DUF384"/>
    <property type="match status" value="1"/>
</dbReference>
<comment type="caution">
    <text evidence="5">The sequence shown here is derived from an EMBL/GenBank/DDBJ whole genome shotgun (WGS) entry which is preliminary data.</text>
</comment>
<feature type="domain" description="Protein HGH1 C-terminal" evidence="4">
    <location>
        <begin position="283"/>
        <end position="336"/>
    </location>
</feature>
<evidence type="ECO:0000256" key="2">
    <source>
        <dbReference type="ARBA" id="ARBA00014076"/>
    </source>
</evidence>
<dbReference type="InterPro" id="IPR016024">
    <property type="entry name" value="ARM-type_fold"/>
</dbReference>
<proteinExistence type="inferred from homology"/>
<dbReference type="Gene3D" id="1.25.10.10">
    <property type="entry name" value="Leucine-rich Repeat Variant"/>
    <property type="match status" value="1"/>
</dbReference>
<feature type="domain" description="Protein HGH1 N-terminal" evidence="3">
    <location>
        <begin position="94"/>
        <end position="277"/>
    </location>
</feature>
<evidence type="ECO:0000313" key="6">
    <source>
        <dbReference type="Proteomes" id="UP000038010"/>
    </source>
</evidence>
<dbReference type="InterPro" id="IPR007205">
    <property type="entry name" value="Protein_HGH1_N"/>
</dbReference>
<dbReference type="AlphaFoldDB" id="A0A0N1HEC9"/>
<dbReference type="GeneID" id="28734007"/>
<accession>A0A0N1HEC9</accession>